<reference evidence="1" key="1">
    <citation type="journal article" date="2023" name="Insect Mol. Biol.">
        <title>Genome sequencing provides insights into the evolution of gene families encoding plant cell wall-degrading enzymes in longhorned beetles.</title>
        <authorList>
            <person name="Shin N.R."/>
            <person name="Okamura Y."/>
            <person name="Kirsch R."/>
            <person name="Pauchet Y."/>
        </authorList>
    </citation>
    <scope>NUCLEOTIDE SEQUENCE</scope>
    <source>
        <strain evidence="1">RBIC_L_NR</strain>
    </source>
</reference>
<accession>A0AAV8WJ26</accession>
<keyword evidence="2" id="KW-1185">Reference proteome</keyword>
<organism evidence="1 2">
    <name type="scientific">Rhamnusium bicolor</name>
    <dbReference type="NCBI Taxonomy" id="1586634"/>
    <lineage>
        <taxon>Eukaryota</taxon>
        <taxon>Metazoa</taxon>
        <taxon>Ecdysozoa</taxon>
        <taxon>Arthropoda</taxon>
        <taxon>Hexapoda</taxon>
        <taxon>Insecta</taxon>
        <taxon>Pterygota</taxon>
        <taxon>Neoptera</taxon>
        <taxon>Endopterygota</taxon>
        <taxon>Coleoptera</taxon>
        <taxon>Polyphaga</taxon>
        <taxon>Cucujiformia</taxon>
        <taxon>Chrysomeloidea</taxon>
        <taxon>Cerambycidae</taxon>
        <taxon>Lepturinae</taxon>
        <taxon>Rhagiini</taxon>
        <taxon>Rhamnusium</taxon>
    </lineage>
</organism>
<evidence type="ECO:0000313" key="1">
    <source>
        <dbReference type="EMBL" id="KAJ8926461.1"/>
    </source>
</evidence>
<sequence>MKGYNCNSENSDIIIKVTEINLFSRLSLNEKLEIKNSGRPTPVSNIVQEQRKYNNKNAFKRKFDKSIYNKTIWICS</sequence>
<evidence type="ECO:0000313" key="2">
    <source>
        <dbReference type="Proteomes" id="UP001162156"/>
    </source>
</evidence>
<dbReference type="EMBL" id="JANEYF010005896">
    <property type="protein sequence ID" value="KAJ8926461.1"/>
    <property type="molecule type" value="Genomic_DNA"/>
</dbReference>
<name>A0AAV8WJ26_9CUCU</name>
<proteinExistence type="predicted"/>
<gene>
    <name evidence="1" type="ORF">NQ314_021252</name>
</gene>
<dbReference type="Proteomes" id="UP001162156">
    <property type="component" value="Unassembled WGS sequence"/>
</dbReference>
<comment type="caution">
    <text evidence="1">The sequence shown here is derived from an EMBL/GenBank/DDBJ whole genome shotgun (WGS) entry which is preliminary data.</text>
</comment>
<protein>
    <submittedName>
        <fullName evidence="1">Uncharacterized protein</fullName>
    </submittedName>
</protein>
<dbReference type="AlphaFoldDB" id="A0AAV8WJ26"/>